<dbReference type="Proteomes" id="UP001516400">
    <property type="component" value="Unassembled WGS sequence"/>
</dbReference>
<feature type="region of interest" description="Disordered" evidence="1">
    <location>
        <begin position="210"/>
        <end position="263"/>
    </location>
</feature>
<name>A0ABD2NRB9_9CUCU</name>
<protein>
    <submittedName>
        <fullName evidence="2">Uncharacterized protein</fullName>
    </submittedName>
</protein>
<organism evidence="2 3">
    <name type="scientific">Cryptolaemus montrouzieri</name>
    <dbReference type="NCBI Taxonomy" id="559131"/>
    <lineage>
        <taxon>Eukaryota</taxon>
        <taxon>Metazoa</taxon>
        <taxon>Ecdysozoa</taxon>
        <taxon>Arthropoda</taxon>
        <taxon>Hexapoda</taxon>
        <taxon>Insecta</taxon>
        <taxon>Pterygota</taxon>
        <taxon>Neoptera</taxon>
        <taxon>Endopterygota</taxon>
        <taxon>Coleoptera</taxon>
        <taxon>Polyphaga</taxon>
        <taxon>Cucujiformia</taxon>
        <taxon>Coccinelloidea</taxon>
        <taxon>Coccinellidae</taxon>
        <taxon>Scymninae</taxon>
        <taxon>Scymnini</taxon>
        <taxon>Cryptolaemus</taxon>
    </lineage>
</organism>
<dbReference type="InterPro" id="IPR059162">
    <property type="entry name" value="RIIAD1"/>
</dbReference>
<gene>
    <name evidence="2" type="ORF">HHI36_004434</name>
</gene>
<dbReference type="CDD" id="cd22971">
    <property type="entry name" value="DD_RIIAD1"/>
    <property type="match status" value="1"/>
</dbReference>
<comment type="caution">
    <text evidence="2">The sequence shown here is derived from an EMBL/GenBank/DDBJ whole genome shotgun (WGS) entry which is preliminary data.</text>
</comment>
<dbReference type="EMBL" id="JABFTP020000144">
    <property type="protein sequence ID" value="KAL3281220.1"/>
    <property type="molecule type" value="Genomic_DNA"/>
</dbReference>
<dbReference type="AlphaFoldDB" id="A0ABD2NRB9"/>
<evidence type="ECO:0000313" key="2">
    <source>
        <dbReference type="EMBL" id="KAL3281220.1"/>
    </source>
</evidence>
<reference evidence="2 3" key="1">
    <citation type="journal article" date="2021" name="BMC Biol.">
        <title>Horizontally acquired antibacterial genes associated with adaptive radiation of ladybird beetles.</title>
        <authorList>
            <person name="Li H.S."/>
            <person name="Tang X.F."/>
            <person name="Huang Y.H."/>
            <person name="Xu Z.Y."/>
            <person name="Chen M.L."/>
            <person name="Du X.Y."/>
            <person name="Qiu B.Y."/>
            <person name="Chen P.T."/>
            <person name="Zhang W."/>
            <person name="Slipinski A."/>
            <person name="Escalona H.E."/>
            <person name="Waterhouse R.M."/>
            <person name="Zwick A."/>
            <person name="Pang H."/>
        </authorList>
    </citation>
    <scope>NUCLEOTIDE SEQUENCE [LARGE SCALE GENOMIC DNA]</scope>
    <source>
        <strain evidence="2">SYSU2018</strain>
    </source>
</reference>
<feature type="compositionally biased region" description="Basic and acidic residues" evidence="1">
    <location>
        <begin position="249"/>
        <end position="263"/>
    </location>
</feature>
<feature type="compositionally biased region" description="Acidic residues" evidence="1">
    <location>
        <begin position="210"/>
        <end position="248"/>
    </location>
</feature>
<accession>A0ABD2NRB9</accession>
<proteinExistence type="predicted"/>
<sequence>MDDSGFPVEQSMPFHPTDTPRGTMYYNLEELTDSQQIKLNSLKIDTIRQDEKYLAAHPEIRAIVVLLMRMLLRHRPMIKVHEFIAKFFNRSESDIQDEVYEYLATREGHVSENLSAVNFALSKKPIVKKESIIDRPLDYICGEECSCAHALQWKLSPYEDADVTSFSETEHWLTPKSSKTSMTVEDHLTATDEDFTTTELAQMIDLIGADEEEETEVGGGMDDDEDSFFLDQASDENLPESEANEDKDEDSKSGADKSNDAQD</sequence>
<evidence type="ECO:0000313" key="3">
    <source>
        <dbReference type="Proteomes" id="UP001516400"/>
    </source>
</evidence>
<keyword evidence="3" id="KW-1185">Reference proteome</keyword>
<evidence type="ECO:0000256" key="1">
    <source>
        <dbReference type="SAM" id="MobiDB-lite"/>
    </source>
</evidence>